<dbReference type="AlphaFoldDB" id="A0A430AR72"/>
<organism evidence="2 3">
    <name type="scientific">Vagococcus acidifermentans</name>
    <dbReference type="NCBI Taxonomy" id="564710"/>
    <lineage>
        <taxon>Bacteria</taxon>
        <taxon>Bacillati</taxon>
        <taxon>Bacillota</taxon>
        <taxon>Bacilli</taxon>
        <taxon>Lactobacillales</taxon>
        <taxon>Enterococcaceae</taxon>
        <taxon>Vagococcus</taxon>
    </lineage>
</organism>
<dbReference type="RefSeq" id="WP_126814267.1">
    <property type="nucleotide sequence ID" value="NZ_NGKC01000012.1"/>
</dbReference>
<proteinExistence type="predicted"/>
<keyword evidence="3" id="KW-1185">Reference proteome</keyword>
<gene>
    <name evidence="2" type="ORF">CBF27_10510</name>
</gene>
<dbReference type="OrthoDB" id="2942826at2"/>
<sequence>MTKQNKPLTEVLIDREDHQTLLEFATTLEKIAEKLKTEGSFTMVEGTKENVIQPSEQLEVEYKYEKKGDKHSFEIEFEWYTGEKASQTMTIE</sequence>
<dbReference type="NCBIfam" id="TIGR04354">
    <property type="entry name" value="amphi-Trp"/>
    <property type="match status" value="1"/>
</dbReference>
<name>A0A430AR72_9ENTE</name>
<protein>
    <submittedName>
        <fullName evidence="2">Amphi-Trp domain-containing protein</fullName>
    </submittedName>
</protein>
<reference evidence="2 3" key="1">
    <citation type="submission" date="2017-05" db="EMBL/GenBank/DDBJ databases">
        <title>Vagococcus spp. assemblies.</title>
        <authorList>
            <person name="Gulvik C.A."/>
        </authorList>
    </citation>
    <scope>NUCLEOTIDE SEQUENCE [LARGE SCALE GENOMIC DNA]</scope>
    <source>
        <strain evidence="2 3">LMG 24798</strain>
    </source>
</reference>
<comment type="caution">
    <text evidence="2">The sequence shown here is derived from an EMBL/GenBank/DDBJ whole genome shotgun (WGS) entry which is preliminary data.</text>
</comment>
<evidence type="ECO:0000313" key="3">
    <source>
        <dbReference type="Proteomes" id="UP000286773"/>
    </source>
</evidence>
<dbReference type="EMBL" id="NGKC01000012">
    <property type="protein sequence ID" value="RSU10437.1"/>
    <property type="molecule type" value="Genomic_DNA"/>
</dbReference>
<feature type="domain" description="Amphi-Trp" evidence="1">
    <location>
        <begin position="10"/>
        <end position="91"/>
    </location>
</feature>
<dbReference type="Proteomes" id="UP000286773">
    <property type="component" value="Unassembled WGS sequence"/>
</dbReference>
<dbReference type="Pfam" id="PF20068">
    <property type="entry name" value="Amphi-Trp"/>
    <property type="match status" value="1"/>
</dbReference>
<dbReference type="InterPro" id="IPR027598">
    <property type="entry name" value="Amphi-Trp_dom"/>
</dbReference>
<evidence type="ECO:0000259" key="1">
    <source>
        <dbReference type="Pfam" id="PF20068"/>
    </source>
</evidence>
<accession>A0A430AR72</accession>
<evidence type="ECO:0000313" key="2">
    <source>
        <dbReference type="EMBL" id="RSU10437.1"/>
    </source>
</evidence>